<dbReference type="AlphaFoldDB" id="A0A133US64"/>
<reference evidence="9 10" key="1">
    <citation type="journal article" date="2016" name="Sci. Rep.">
        <title>Metabolic traits of an uncultured archaeal lineage -MSBL1- from brine pools of the Red Sea.</title>
        <authorList>
            <person name="Mwirichia R."/>
            <person name="Alam I."/>
            <person name="Rashid M."/>
            <person name="Vinu M."/>
            <person name="Ba-Alawi W."/>
            <person name="Anthony Kamau A."/>
            <person name="Kamanda Ngugi D."/>
            <person name="Goker M."/>
            <person name="Klenk H.P."/>
            <person name="Bajic V."/>
            <person name="Stingl U."/>
        </authorList>
    </citation>
    <scope>NUCLEOTIDE SEQUENCE [LARGE SCALE GENOMIC DNA]</scope>
    <source>
        <strain evidence="9">SCGC-AAA259I09</strain>
    </source>
</reference>
<dbReference type="Pfam" id="PF13187">
    <property type="entry name" value="Fer4_9"/>
    <property type="match status" value="1"/>
</dbReference>
<protein>
    <submittedName>
        <fullName evidence="9">Ferredoxin</fullName>
    </submittedName>
</protein>
<feature type="domain" description="4Fe-4S ferredoxin-type" evidence="8">
    <location>
        <begin position="29"/>
        <end position="57"/>
    </location>
</feature>
<dbReference type="Proteomes" id="UP000070463">
    <property type="component" value="Unassembled WGS sequence"/>
</dbReference>
<keyword evidence="5" id="KW-0249">Electron transport</keyword>
<dbReference type="InterPro" id="IPR050572">
    <property type="entry name" value="Fe-S_Ferredoxin"/>
</dbReference>
<dbReference type="PANTHER" id="PTHR43687">
    <property type="entry name" value="ADENYLYLSULFATE REDUCTASE, BETA SUBUNIT"/>
    <property type="match status" value="1"/>
</dbReference>
<dbReference type="InterPro" id="IPR017900">
    <property type="entry name" value="4Fe4S_Fe_S_CS"/>
</dbReference>
<evidence type="ECO:0000256" key="4">
    <source>
        <dbReference type="ARBA" id="ARBA00022737"/>
    </source>
</evidence>
<evidence type="ECO:0000256" key="2">
    <source>
        <dbReference type="ARBA" id="ARBA00022485"/>
    </source>
</evidence>
<evidence type="ECO:0000256" key="5">
    <source>
        <dbReference type="ARBA" id="ARBA00022982"/>
    </source>
</evidence>
<keyword evidence="7" id="KW-0411">Iron-sulfur</keyword>
<sequence length="57" mass="6113">MLEVNSIRCYYCGACASVCPLNLIDVLDEAIKVREGCTDCGLCENTCPVGAIKIAEE</sequence>
<dbReference type="SUPFAM" id="SSF54862">
    <property type="entry name" value="4Fe-4S ferredoxins"/>
    <property type="match status" value="1"/>
</dbReference>
<keyword evidence="4" id="KW-0677">Repeat</keyword>
<evidence type="ECO:0000256" key="1">
    <source>
        <dbReference type="ARBA" id="ARBA00022448"/>
    </source>
</evidence>
<dbReference type="PANTHER" id="PTHR43687:SF6">
    <property type="entry name" value="L-ASPARTATE SEMIALDEHYDE SULFURTRANSFERASE IRON-SULFUR SUBUNIT"/>
    <property type="match status" value="1"/>
</dbReference>
<organism evidence="9 10">
    <name type="scientific">candidate division MSBL1 archaeon SCGC-AAA259I09</name>
    <dbReference type="NCBI Taxonomy" id="1698267"/>
    <lineage>
        <taxon>Archaea</taxon>
        <taxon>Methanobacteriati</taxon>
        <taxon>Methanobacteriota</taxon>
        <taxon>candidate division MSBL1</taxon>
    </lineage>
</organism>
<keyword evidence="2" id="KW-0004">4Fe-4S</keyword>
<evidence type="ECO:0000313" key="10">
    <source>
        <dbReference type="Proteomes" id="UP000070463"/>
    </source>
</evidence>
<proteinExistence type="predicted"/>
<dbReference type="PROSITE" id="PS51379">
    <property type="entry name" value="4FE4S_FER_2"/>
    <property type="match status" value="2"/>
</dbReference>
<keyword evidence="3" id="KW-0479">Metal-binding</keyword>
<dbReference type="GO" id="GO:0051539">
    <property type="term" value="F:4 iron, 4 sulfur cluster binding"/>
    <property type="evidence" value="ECO:0007669"/>
    <property type="project" value="UniProtKB-KW"/>
</dbReference>
<dbReference type="GO" id="GO:0016491">
    <property type="term" value="F:oxidoreductase activity"/>
    <property type="evidence" value="ECO:0007669"/>
    <property type="project" value="UniProtKB-ARBA"/>
</dbReference>
<dbReference type="GO" id="GO:0046872">
    <property type="term" value="F:metal ion binding"/>
    <property type="evidence" value="ECO:0007669"/>
    <property type="project" value="UniProtKB-KW"/>
</dbReference>
<dbReference type="InterPro" id="IPR017896">
    <property type="entry name" value="4Fe4S_Fe-S-bd"/>
</dbReference>
<evidence type="ECO:0000259" key="8">
    <source>
        <dbReference type="PROSITE" id="PS51379"/>
    </source>
</evidence>
<evidence type="ECO:0000256" key="6">
    <source>
        <dbReference type="ARBA" id="ARBA00023004"/>
    </source>
</evidence>
<feature type="domain" description="4Fe-4S ferredoxin-type" evidence="8">
    <location>
        <begin position="1"/>
        <end position="28"/>
    </location>
</feature>
<evidence type="ECO:0000256" key="7">
    <source>
        <dbReference type="ARBA" id="ARBA00023014"/>
    </source>
</evidence>
<keyword evidence="1" id="KW-0813">Transport</keyword>
<dbReference type="Gene3D" id="3.30.70.20">
    <property type="match status" value="1"/>
</dbReference>
<name>A0A133US64_9EURY</name>
<dbReference type="EMBL" id="LHXR01000046">
    <property type="protein sequence ID" value="KXA97065.1"/>
    <property type="molecule type" value="Genomic_DNA"/>
</dbReference>
<gene>
    <name evidence="9" type="ORF">AKJ37_03820</name>
</gene>
<accession>A0A133US64</accession>
<keyword evidence="10" id="KW-1185">Reference proteome</keyword>
<keyword evidence="6" id="KW-0408">Iron</keyword>
<evidence type="ECO:0000256" key="3">
    <source>
        <dbReference type="ARBA" id="ARBA00022723"/>
    </source>
</evidence>
<dbReference type="PROSITE" id="PS00198">
    <property type="entry name" value="4FE4S_FER_1"/>
    <property type="match status" value="1"/>
</dbReference>
<evidence type="ECO:0000313" key="9">
    <source>
        <dbReference type="EMBL" id="KXA97065.1"/>
    </source>
</evidence>
<comment type="caution">
    <text evidence="9">The sequence shown here is derived from an EMBL/GenBank/DDBJ whole genome shotgun (WGS) entry which is preliminary data.</text>
</comment>